<dbReference type="EMBL" id="LR797102">
    <property type="protein sequence ID" value="CAB4187398.1"/>
    <property type="molecule type" value="Genomic_DNA"/>
</dbReference>
<dbReference type="EMBL" id="LR796470">
    <property type="protein sequence ID" value="CAB4146429.1"/>
    <property type="molecule type" value="Genomic_DNA"/>
</dbReference>
<dbReference type="EMBL" id="LR797405">
    <property type="protein sequence ID" value="CAB4214610.1"/>
    <property type="molecule type" value="Genomic_DNA"/>
</dbReference>
<proteinExistence type="predicted"/>
<gene>
    <name evidence="4" type="ORF">UFOVP1006_12</name>
    <name evidence="5" type="ORF">UFOVP1096_8</name>
    <name evidence="6" type="ORF">UFOVP1157_19</name>
    <name evidence="7" type="ORF">UFOVP1347_9</name>
    <name evidence="8" type="ORF">UFOVP1455_59</name>
    <name evidence="10" type="ORF">UFOVP1543_59</name>
    <name evidence="9" type="ORF">UFOVP1606_43</name>
    <name evidence="1" type="ORF">UFOVP497_16</name>
    <name evidence="2" type="ORF">UFOVP834_52</name>
    <name evidence="3" type="ORF">UFOVP922_19</name>
</gene>
<dbReference type="EMBL" id="LR796953">
    <property type="protein sequence ID" value="CAB4177559.1"/>
    <property type="molecule type" value="Genomic_DNA"/>
</dbReference>
<evidence type="ECO:0000313" key="7">
    <source>
        <dbReference type="EMBL" id="CAB4199789.1"/>
    </source>
</evidence>
<protein>
    <submittedName>
        <fullName evidence="8">Uncharacterized protein</fullName>
    </submittedName>
</protein>
<evidence type="ECO:0000313" key="3">
    <source>
        <dbReference type="EMBL" id="CAB4172362.1"/>
    </source>
</evidence>
<evidence type="ECO:0000313" key="4">
    <source>
        <dbReference type="EMBL" id="CAB4177559.1"/>
    </source>
</evidence>
<evidence type="ECO:0000313" key="8">
    <source>
        <dbReference type="EMBL" id="CAB4214610.1"/>
    </source>
</evidence>
<sequence>MNYTLVFAGDFLIATVVDGGDIETAVAEESKNAGCELTVTHTEEGCTLTNDKPDDEERIVWNDTARGWPFDEAGKDYLFAIR</sequence>
<evidence type="ECO:0000313" key="1">
    <source>
        <dbReference type="EMBL" id="CAB4146429.1"/>
    </source>
</evidence>
<evidence type="ECO:0000313" key="2">
    <source>
        <dbReference type="EMBL" id="CAB4164631.1"/>
    </source>
</evidence>
<evidence type="ECO:0000313" key="5">
    <source>
        <dbReference type="EMBL" id="CAB4183721.1"/>
    </source>
</evidence>
<name>A0A6J5SK17_9CAUD</name>
<dbReference type="EMBL" id="LR796763">
    <property type="protein sequence ID" value="CAB4164631.1"/>
    <property type="molecule type" value="Genomic_DNA"/>
</dbReference>
<evidence type="ECO:0000313" key="10">
    <source>
        <dbReference type="EMBL" id="CAB5229151.1"/>
    </source>
</evidence>
<accession>A0A6J5SK17</accession>
<evidence type="ECO:0000313" key="6">
    <source>
        <dbReference type="EMBL" id="CAB4187398.1"/>
    </source>
</evidence>
<dbReference type="EMBL" id="LR796881">
    <property type="protein sequence ID" value="CAB4172362.1"/>
    <property type="molecule type" value="Genomic_DNA"/>
</dbReference>
<reference evidence="8" key="1">
    <citation type="submission" date="2020-05" db="EMBL/GenBank/DDBJ databases">
        <authorList>
            <person name="Chiriac C."/>
            <person name="Salcher M."/>
            <person name="Ghai R."/>
            <person name="Kavagutti S V."/>
        </authorList>
    </citation>
    <scope>NUCLEOTIDE SEQUENCE</scope>
</reference>
<organism evidence="8">
    <name type="scientific">uncultured Caudovirales phage</name>
    <dbReference type="NCBI Taxonomy" id="2100421"/>
    <lineage>
        <taxon>Viruses</taxon>
        <taxon>Duplodnaviria</taxon>
        <taxon>Heunggongvirae</taxon>
        <taxon>Uroviricota</taxon>
        <taxon>Caudoviricetes</taxon>
        <taxon>Peduoviridae</taxon>
        <taxon>Maltschvirus</taxon>
        <taxon>Maltschvirus maltsch</taxon>
    </lineage>
</organism>
<dbReference type="EMBL" id="LR797463">
    <property type="protein sequence ID" value="CAB4218743.1"/>
    <property type="molecule type" value="Genomic_DNA"/>
</dbReference>
<dbReference type="EMBL" id="LR797307">
    <property type="protein sequence ID" value="CAB4199789.1"/>
    <property type="molecule type" value="Genomic_DNA"/>
</dbReference>
<dbReference type="EMBL" id="LR798397">
    <property type="protein sequence ID" value="CAB5229151.1"/>
    <property type="molecule type" value="Genomic_DNA"/>
</dbReference>
<dbReference type="EMBL" id="LR797060">
    <property type="protein sequence ID" value="CAB4183721.1"/>
    <property type="molecule type" value="Genomic_DNA"/>
</dbReference>
<evidence type="ECO:0000313" key="9">
    <source>
        <dbReference type="EMBL" id="CAB4218743.1"/>
    </source>
</evidence>